<accession>A0A380QBJ5</accession>
<reference evidence="1 2" key="1">
    <citation type="submission" date="2018-06" db="EMBL/GenBank/DDBJ databases">
        <authorList>
            <consortium name="Pathogen Informatics"/>
            <person name="Doyle S."/>
        </authorList>
    </citation>
    <scope>NUCLEOTIDE SEQUENCE [LARGE SCALE GENOMIC DNA]</scope>
    <source>
        <strain evidence="1 2">NCTC8580</strain>
    </source>
</reference>
<dbReference type="Proteomes" id="UP000255087">
    <property type="component" value="Unassembled WGS sequence"/>
</dbReference>
<name>A0A380QBJ5_YERPU</name>
<keyword evidence="1" id="KW-0808">Transferase</keyword>
<dbReference type="GO" id="GO:0016740">
    <property type="term" value="F:transferase activity"/>
    <property type="evidence" value="ECO:0007669"/>
    <property type="project" value="UniProtKB-KW"/>
</dbReference>
<dbReference type="AlphaFoldDB" id="A0A380QBJ5"/>
<dbReference type="EMBL" id="UHJC01000001">
    <property type="protein sequence ID" value="SUP85084.1"/>
    <property type="molecule type" value="Genomic_DNA"/>
</dbReference>
<protein>
    <submittedName>
        <fullName evidence="1">(Dimethylallyl)adenosine tRNA methylthiotransferase</fullName>
    </submittedName>
</protein>
<sequence length="39" mass="4665">MLPNDEAFATLYYNGDYLPQRRLSTTTEYRTERGDFDDE</sequence>
<organism evidence="1 2">
    <name type="scientific">Yersinia pseudotuberculosis</name>
    <dbReference type="NCBI Taxonomy" id="633"/>
    <lineage>
        <taxon>Bacteria</taxon>
        <taxon>Pseudomonadati</taxon>
        <taxon>Pseudomonadota</taxon>
        <taxon>Gammaproteobacteria</taxon>
        <taxon>Enterobacterales</taxon>
        <taxon>Yersiniaceae</taxon>
        <taxon>Yersinia</taxon>
    </lineage>
</organism>
<evidence type="ECO:0000313" key="2">
    <source>
        <dbReference type="Proteomes" id="UP000255087"/>
    </source>
</evidence>
<gene>
    <name evidence="1" type="primary">miaB_1</name>
    <name evidence="1" type="ORF">NCTC8580_03421</name>
</gene>
<evidence type="ECO:0000313" key="1">
    <source>
        <dbReference type="EMBL" id="SUP85084.1"/>
    </source>
</evidence>
<proteinExistence type="predicted"/>